<dbReference type="PANTHER" id="PTHR39200:SF1">
    <property type="entry name" value="AUTO-TRANSPORTER ADHESIN HEAD GIN DOMAIN-CONTAINING PROTEIN-RELATED"/>
    <property type="match status" value="1"/>
</dbReference>
<sequence length="249" mass="26926">MYISNYLNEKETMKKLLGIIGISTLLMGCESIIGIQGEGEAIMKEIVVDAPITAIDLETSANVYLTQVENEQSIEVHGQENIIDLLRTNVEDGEWEIDFKQSVAKREPLEIYISVKDLSKVEIDGSGNIELLTTFQSEKSFDLEIEGSGNFEGDINTEKLMVAIDGSGEVVLSGSAKEVDYEIEGSGNIHAETLLGQQATIDISGSGDVYTQIESNMVVDISGSGNVYYLGTPKVEAEISGSGKVMALD</sequence>
<dbReference type="PANTHER" id="PTHR39200">
    <property type="entry name" value="HYPOTHETICAL EXPORTED PROTEIN"/>
    <property type="match status" value="1"/>
</dbReference>
<reference evidence="3" key="1">
    <citation type="journal article" date="2019" name="Int. J. Syst. Evol. Microbiol.">
        <title>The Global Catalogue of Microorganisms (GCM) 10K type strain sequencing project: providing services to taxonomists for standard genome sequencing and annotation.</title>
        <authorList>
            <consortium name="The Broad Institute Genomics Platform"/>
            <consortium name="The Broad Institute Genome Sequencing Center for Infectious Disease"/>
            <person name="Wu L."/>
            <person name="Ma J."/>
        </authorList>
    </citation>
    <scope>NUCLEOTIDE SEQUENCE [LARGE SCALE GENOMIC DNA]</scope>
    <source>
        <strain evidence="3">JCM 18326</strain>
    </source>
</reference>
<feature type="domain" description="Putative auto-transporter adhesin head GIN" evidence="1">
    <location>
        <begin position="53"/>
        <end position="233"/>
    </location>
</feature>
<comment type="caution">
    <text evidence="2">The sequence shown here is derived from an EMBL/GenBank/DDBJ whole genome shotgun (WGS) entry which is preliminary data.</text>
</comment>
<organism evidence="2 3">
    <name type="scientific">Algivirga pacifica</name>
    <dbReference type="NCBI Taxonomy" id="1162670"/>
    <lineage>
        <taxon>Bacteria</taxon>
        <taxon>Pseudomonadati</taxon>
        <taxon>Bacteroidota</taxon>
        <taxon>Cytophagia</taxon>
        <taxon>Cytophagales</taxon>
        <taxon>Flammeovirgaceae</taxon>
        <taxon>Algivirga</taxon>
    </lineage>
</organism>
<keyword evidence="3" id="KW-1185">Reference proteome</keyword>
<dbReference type="InterPro" id="IPR021255">
    <property type="entry name" value="DUF2807"/>
</dbReference>
<name>A0ABP9D1K1_9BACT</name>
<evidence type="ECO:0000259" key="1">
    <source>
        <dbReference type="Pfam" id="PF10988"/>
    </source>
</evidence>
<dbReference type="EMBL" id="BAABJX010000012">
    <property type="protein sequence ID" value="GAA4824570.1"/>
    <property type="molecule type" value="Genomic_DNA"/>
</dbReference>
<proteinExistence type="predicted"/>
<protein>
    <submittedName>
        <fullName evidence="2">Head GIN domain-containing protein</fullName>
    </submittedName>
</protein>
<accession>A0ABP9D1K1</accession>
<dbReference type="Proteomes" id="UP001500298">
    <property type="component" value="Unassembled WGS sequence"/>
</dbReference>
<evidence type="ECO:0000313" key="3">
    <source>
        <dbReference type="Proteomes" id="UP001500298"/>
    </source>
</evidence>
<gene>
    <name evidence="2" type="ORF">GCM10023331_06360</name>
</gene>
<dbReference type="Gene3D" id="2.160.20.120">
    <property type="match status" value="1"/>
</dbReference>
<evidence type="ECO:0000313" key="2">
    <source>
        <dbReference type="EMBL" id="GAA4824570.1"/>
    </source>
</evidence>
<dbReference type="Pfam" id="PF10988">
    <property type="entry name" value="DUF2807"/>
    <property type="match status" value="1"/>
</dbReference>